<name>A0A4P5ZF39_PLAAG</name>
<keyword evidence="8" id="KW-0175">Coiled coil</keyword>
<evidence type="ECO:0000256" key="3">
    <source>
        <dbReference type="ARBA" id="ARBA00022692"/>
    </source>
</evidence>
<dbReference type="GO" id="GO:0008146">
    <property type="term" value="F:sulfotransferase activity"/>
    <property type="evidence" value="ECO:0007669"/>
    <property type="project" value="InterPro"/>
</dbReference>
<evidence type="ECO:0000256" key="4">
    <source>
        <dbReference type="ARBA" id="ARBA00022989"/>
    </source>
</evidence>
<dbReference type="EMBL" id="BJCD01000047">
    <property type="protein sequence ID" value="GDZ94720.1"/>
    <property type="molecule type" value="Genomic_DNA"/>
</dbReference>
<evidence type="ECO:0000256" key="5">
    <source>
        <dbReference type="ARBA" id="ARBA00023034"/>
    </source>
</evidence>
<evidence type="ECO:0008006" key="11">
    <source>
        <dbReference type="Google" id="ProtNLM"/>
    </source>
</evidence>
<organism evidence="9 10">
    <name type="scientific">Planktothrix agardhii CCAP 1459/11A</name>
    <dbReference type="NCBI Taxonomy" id="282420"/>
    <lineage>
        <taxon>Bacteria</taxon>
        <taxon>Bacillati</taxon>
        <taxon>Cyanobacteriota</taxon>
        <taxon>Cyanophyceae</taxon>
        <taxon>Oscillatoriophycideae</taxon>
        <taxon>Oscillatoriales</taxon>
        <taxon>Microcoleaceae</taxon>
        <taxon>Planktothrix</taxon>
    </lineage>
</organism>
<dbReference type="GO" id="GO:0016051">
    <property type="term" value="P:carbohydrate biosynthetic process"/>
    <property type="evidence" value="ECO:0007669"/>
    <property type="project" value="InterPro"/>
</dbReference>
<evidence type="ECO:0000256" key="6">
    <source>
        <dbReference type="ARBA" id="ARBA00023136"/>
    </source>
</evidence>
<gene>
    <name evidence="9" type="ORF">PA905_26760</name>
</gene>
<feature type="coiled-coil region" evidence="8">
    <location>
        <begin position="5"/>
        <end position="39"/>
    </location>
</feature>
<dbReference type="Pfam" id="PF03567">
    <property type="entry name" value="Sulfotransfer_2"/>
    <property type="match status" value="1"/>
</dbReference>
<evidence type="ECO:0000313" key="9">
    <source>
        <dbReference type="EMBL" id="GDZ94720.1"/>
    </source>
</evidence>
<evidence type="ECO:0000256" key="8">
    <source>
        <dbReference type="SAM" id="Coils"/>
    </source>
</evidence>
<keyword evidence="3" id="KW-0812">Transmembrane</keyword>
<evidence type="ECO:0000256" key="1">
    <source>
        <dbReference type="ARBA" id="ARBA00004323"/>
    </source>
</evidence>
<comment type="subcellular location">
    <subcellularLocation>
        <location evidence="1">Golgi apparatus membrane</location>
        <topology evidence="1">Single-pass type II membrane protein</topology>
    </subcellularLocation>
</comment>
<dbReference type="PANTHER" id="PTHR12137">
    <property type="entry name" value="CARBOHYDRATE SULFOTRANSFERASE"/>
    <property type="match status" value="1"/>
</dbReference>
<sequence length="465" mass="55027">MFSNQNTFELNLSNLENKIKAYEEEIVQLKQQLEQTQSQLESWWLRCKIHRIPFMEISQVKKAKRQDWQKSLLGFGLATPKEGELWDTETLEFKGWILGKDAPVDALEVSFNHKPLCQVPVVQLRPHIAEKFKDIAYADNCGFEFKLSSKQILLDESCLEIEVILENTQKLKIFEIHLKQRLTQSSSENVKSQEISLIVTNYLQKNSALFLMNKDYKFAINHHLCCENKNFLYCFIPKNACTTFKTVTAKYSFFSPEDEFEKAFKIHSNTNQLKPKVTELINESYFKFIIVRNPFLRLISAYSNKLIIKDGNNLENFGQDFKIMNESRLMTFQNFIQYMEKTPSQQLNVHWRPQIDFLLYDTYDMYLQFENLKQDIPKLEKALDIKIPKQNVAKHTTPYAYLDLDEPWKLHGEELWQIRKSQNVVPLPYQMYNDELIAKVRERYKQDIELYENLFGVSPEAMLRP</sequence>
<dbReference type="RefSeq" id="WP_141294778.1">
    <property type="nucleotide sequence ID" value="NZ_BJCD01000047.1"/>
</dbReference>
<dbReference type="InterPro" id="IPR005331">
    <property type="entry name" value="Sulfotransferase"/>
</dbReference>
<accession>A0A4P5ZF39</accession>
<comment type="caution">
    <text evidence="9">The sequence shown here is derived from an EMBL/GenBank/DDBJ whole genome shotgun (WGS) entry which is preliminary data.</text>
</comment>
<dbReference type="Proteomes" id="UP000299794">
    <property type="component" value="Unassembled WGS sequence"/>
</dbReference>
<dbReference type="AlphaFoldDB" id="A0A4P5ZF39"/>
<evidence type="ECO:0000313" key="10">
    <source>
        <dbReference type="Proteomes" id="UP000299794"/>
    </source>
</evidence>
<keyword evidence="6" id="KW-0472">Membrane</keyword>
<dbReference type="GO" id="GO:0016020">
    <property type="term" value="C:membrane"/>
    <property type="evidence" value="ECO:0007669"/>
    <property type="project" value="InterPro"/>
</dbReference>
<protein>
    <recommendedName>
        <fullName evidence="11">Sulfotransferase family protein</fullName>
    </recommendedName>
</protein>
<reference evidence="10" key="1">
    <citation type="submission" date="2019-02" db="EMBL/GenBank/DDBJ databases">
        <title>Draft genome sequence of Planktothrix agardhii NIES-905.</title>
        <authorList>
            <person name="Yamaguchi H."/>
            <person name="Suzuki S."/>
            <person name="Kawachi M."/>
        </authorList>
    </citation>
    <scope>NUCLEOTIDE SEQUENCE [LARGE SCALE GENOMIC DNA]</scope>
    <source>
        <strain evidence="10">CCAP 1459/11A</strain>
    </source>
</reference>
<evidence type="ECO:0000256" key="7">
    <source>
        <dbReference type="ARBA" id="ARBA00023180"/>
    </source>
</evidence>
<evidence type="ECO:0000256" key="2">
    <source>
        <dbReference type="ARBA" id="ARBA00022679"/>
    </source>
</evidence>
<keyword evidence="4" id="KW-1133">Transmembrane helix</keyword>
<proteinExistence type="predicted"/>
<keyword evidence="5" id="KW-0333">Golgi apparatus</keyword>
<keyword evidence="2" id="KW-0808">Transferase</keyword>
<keyword evidence="7" id="KW-0325">Glycoprotein</keyword>
<dbReference type="InterPro" id="IPR018011">
    <property type="entry name" value="Carb_sulfotrans_8-10"/>
</dbReference>
<dbReference type="PANTHER" id="PTHR12137:SF54">
    <property type="entry name" value="CARBOHYDRATE SULFOTRANSFERASE"/>
    <property type="match status" value="1"/>
</dbReference>